<feature type="transmembrane region" description="Helical" evidence="5">
    <location>
        <begin position="226"/>
        <end position="249"/>
    </location>
</feature>
<evidence type="ECO:0000256" key="2">
    <source>
        <dbReference type="ARBA" id="ARBA00022692"/>
    </source>
</evidence>
<comment type="subcellular location">
    <subcellularLocation>
        <location evidence="5">Cell membrane</location>
        <topology evidence="5">Multi-pass membrane protein</topology>
    </subcellularLocation>
    <subcellularLocation>
        <location evidence="1">Membrane</location>
        <topology evidence="1">Multi-pass membrane protein</topology>
    </subcellularLocation>
</comment>
<feature type="transmembrane region" description="Helical" evidence="5">
    <location>
        <begin position="197"/>
        <end position="219"/>
    </location>
</feature>
<keyword evidence="3 5" id="KW-1133">Transmembrane helix</keyword>
<feature type="transmembrane region" description="Helical" evidence="5">
    <location>
        <begin position="255"/>
        <end position="274"/>
    </location>
</feature>
<feature type="transmembrane region" description="Helical" evidence="5">
    <location>
        <begin position="98"/>
        <end position="116"/>
    </location>
</feature>
<dbReference type="Proteomes" id="UP000236753">
    <property type="component" value="Unassembled WGS sequence"/>
</dbReference>
<dbReference type="RefSeq" id="WP_103967436.1">
    <property type="nucleotide sequence ID" value="NZ_FNUX01000030.1"/>
</dbReference>
<organism evidence="6 7">
    <name type="scientific">Nitrosomonas ureae</name>
    <dbReference type="NCBI Taxonomy" id="44577"/>
    <lineage>
        <taxon>Bacteria</taxon>
        <taxon>Pseudomonadati</taxon>
        <taxon>Pseudomonadota</taxon>
        <taxon>Betaproteobacteria</taxon>
        <taxon>Nitrosomonadales</taxon>
        <taxon>Nitrosomonadaceae</taxon>
        <taxon>Nitrosomonas</taxon>
    </lineage>
</organism>
<evidence type="ECO:0000256" key="1">
    <source>
        <dbReference type="ARBA" id="ARBA00004141"/>
    </source>
</evidence>
<evidence type="ECO:0000313" key="7">
    <source>
        <dbReference type="Proteomes" id="UP000236753"/>
    </source>
</evidence>
<sequence length="276" mass="28535">MEILLASILLGACTGAVLALTGAGGTIIAVPLLIFGLHFTVAESAPIALLAVCVSSTIGALMALRQGRVRYRAAGFIAITGILVAPAGIWLAQKLPNAPLTVLFALVLFYVAVNMLRQSAQPMAEARDAANPQSDPAAIPCRLEYERGRLIWGWPCVRALGYSGIATGFISGLLGVGGGFVVVPALKRATNLPMQSILATSLAVIALISAVGVASATVLGTMNWPVALPFAAGALTGMLIGRAIAGYLAPSRLQQGFAVVSMGIAVWMILRLFWIS</sequence>
<feature type="transmembrane region" description="Helical" evidence="5">
    <location>
        <begin position="71"/>
        <end position="92"/>
    </location>
</feature>
<dbReference type="InterPro" id="IPR051598">
    <property type="entry name" value="TSUP/Inactive_protease-like"/>
</dbReference>
<dbReference type="Pfam" id="PF01925">
    <property type="entry name" value="TauE"/>
    <property type="match status" value="1"/>
</dbReference>
<evidence type="ECO:0000256" key="5">
    <source>
        <dbReference type="RuleBase" id="RU363041"/>
    </source>
</evidence>
<evidence type="ECO:0000256" key="4">
    <source>
        <dbReference type="ARBA" id="ARBA00023136"/>
    </source>
</evidence>
<gene>
    <name evidence="6" type="ORF">SAMN05216334_13030</name>
</gene>
<dbReference type="PANTHER" id="PTHR43701">
    <property type="entry name" value="MEMBRANE TRANSPORTER PROTEIN MJ0441-RELATED"/>
    <property type="match status" value="1"/>
</dbReference>
<keyword evidence="2 5" id="KW-0812">Transmembrane</keyword>
<dbReference type="EMBL" id="FNUX01000030">
    <property type="protein sequence ID" value="SEG14012.1"/>
    <property type="molecule type" value="Genomic_DNA"/>
</dbReference>
<reference evidence="6 7" key="1">
    <citation type="submission" date="2016-10" db="EMBL/GenBank/DDBJ databases">
        <authorList>
            <person name="de Groot N.N."/>
        </authorList>
    </citation>
    <scope>NUCLEOTIDE SEQUENCE [LARGE SCALE GENOMIC DNA]</scope>
    <source>
        <strain evidence="6 7">Nm13</strain>
    </source>
</reference>
<dbReference type="GO" id="GO:0005886">
    <property type="term" value="C:plasma membrane"/>
    <property type="evidence" value="ECO:0007669"/>
    <property type="project" value="UniProtKB-SubCell"/>
</dbReference>
<proteinExistence type="inferred from homology"/>
<name>A0A1H5XQR7_9PROT</name>
<dbReference type="AlphaFoldDB" id="A0A1H5XQR7"/>
<protein>
    <recommendedName>
        <fullName evidence="5">Probable membrane transporter protein</fullName>
    </recommendedName>
</protein>
<keyword evidence="4 5" id="KW-0472">Membrane</keyword>
<evidence type="ECO:0000313" key="6">
    <source>
        <dbReference type="EMBL" id="SEG14012.1"/>
    </source>
</evidence>
<accession>A0A1H5XQR7</accession>
<dbReference type="OrthoDB" id="7031597at2"/>
<feature type="transmembrane region" description="Helical" evidence="5">
    <location>
        <begin position="45"/>
        <end position="64"/>
    </location>
</feature>
<feature type="transmembrane region" description="Helical" evidence="5">
    <location>
        <begin position="159"/>
        <end position="185"/>
    </location>
</feature>
<comment type="similarity">
    <text evidence="5">Belongs to the 4-toluene sulfonate uptake permease (TSUP) (TC 2.A.102) family.</text>
</comment>
<dbReference type="InterPro" id="IPR002781">
    <property type="entry name" value="TM_pro_TauE-like"/>
</dbReference>
<evidence type="ECO:0000256" key="3">
    <source>
        <dbReference type="ARBA" id="ARBA00022989"/>
    </source>
</evidence>
<dbReference type="PANTHER" id="PTHR43701:SF2">
    <property type="entry name" value="MEMBRANE TRANSPORTER PROTEIN YJNA-RELATED"/>
    <property type="match status" value="1"/>
</dbReference>
<keyword evidence="5" id="KW-1003">Cell membrane</keyword>